<feature type="domain" description="EAL" evidence="4">
    <location>
        <begin position="431"/>
        <end position="685"/>
    </location>
</feature>
<dbReference type="Gene3D" id="3.20.20.450">
    <property type="entry name" value="EAL domain"/>
    <property type="match status" value="1"/>
</dbReference>
<reference evidence="6 7" key="1">
    <citation type="journal article" date="2015" name="Stand. Genomic Sci.">
        <title>Genomic Encyclopedia of Bacterial and Archaeal Type Strains, Phase III: the genomes of soil and plant-associated and newly described type strains.</title>
        <authorList>
            <person name="Whitman W.B."/>
            <person name="Woyke T."/>
            <person name="Klenk H.P."/>
            <person name="Zhou Y."/>
            <person name="Lilburn T.G."/>
            <person name="Beck B.J."/>
            <person name="De Vos P."/>
            <person name="Vandamme P."/>
            <person name="Eisen J.A."/>
            <person name="Garrity G."/>
            <person name="Hugenholtz P."/>
            <person name="Kyrpides N.C."/>
        </authorList>
    </citation>
    <scope>NUCLEOTIDE SEQUENCE [LARGE SCALE GENOMIC DNA]</scope>
    <source>
        <strain evidence="6 7">CGMCC 1.10822</strain>
    </source>
</reference>
<feature type="domain" description="PAS" evidence="2">
    <location>
        <begin position="129"/>
        <end position="201"/>
    </location>
</feature>
<dbReference type="InterPro" id="IPR043128">
    <property type="entry name" value="Rev_trsase/Diguanyl_cyclase"/>
</dbReference>
<dbReference type="PANTHER" id="PTHR44757">
    <property type="entry name" value="DIGUANYLATE CYCLASE DGCP"/>
    <property type="match status" value="1"/>
</dbReference>
<feature type="domain" description="GGDEF" evidence="5">
    <location>
        <begin position="289"/>
        <end position="422"/>
    </location>
</feature>
<dbReference type="SUPFAM" id="SSF141868">
    <property type="entry name" value="EAL domain-like"/>
    <property type="match status" value="1"/>
</dbReference>
<dbReference type="CDD" id="cd01949">
    <property type="entry name" value="GGDEF"/>
    <property type="match status" value="1"/>
</dbReference>
<dbReference type="SMART" id="SM00086">
    <property type="entry name" value="PAC"/>
    <property type="match status" value="1"/>
</dbReference>
<evidence type="ECO:0000259" key="2">
    <source>
        <dbReference type="PROSITE" id="PS50112"/>
    </source>
</evidence>
<dbReference type="InterPro" id="IPR000700">
    <property type="entry name" value="PAS-assoc_C"/>
</dbReference>
<feature type="domain" description="PAC" evidence="3">
    <location>
        <begin position="205"/>
        <end position="258"/>
    </location>
</feature>
<dbReference type="SMART" id="SM00091">
    <property type="entry name" value="PAS"/>
    <property type="match status" value="1"/>
</dbReference>
<comment type="caution">
    <text evidence="6">The sequence shown here is derived from an EMBL/GenBank/DDBJ whole genome shotgun (WGS) entry which is preliminary data.</text>
</comment>
<dbReference type="PANTHER" id="PTHR44757:SF2">
    <property type="entry name" value="BIOFILM ARCHITECTURE MAINTENANCE PROTEIN MBAA"/>
    <property type="match status" value="1"/>
</dbReference>
<evidence type="ECO:0000313" key="6">
    <source>
        <dbReference type="EMBL" id="TWI69273.1"/>
    </source>
</evidence>
<evidence type="ECO:0000259" key="3">
    <source>
        <dbReference type="PROSITE" id="PS50113"/>
    </source>
</evidence>
<organism evidence="6 7">
    <name type="scientific">Pseudoduganella lurida</name>
    <dbReference type="NCBI Taxonomy" id="1036180"/>
    <lineage>
        <taxon>Bacteria</taxon>
        <taxon>Pseudomonadati</taxon>
        <taxon>Pseudomonadota</taxon>
        <taxon>Betaproteobacteria</taxon>
        <taxon>Burkholderiales</taxon>
        <taxon>Oxalobacteraceae</taxon>
        <taxon>Telluria group</taxon>
        <taxon>Pseudoduganella</taxon>
    </lineage>
</organism>
<dbReference type="CDD" id="cd00130">
    <property type="entry name" value="PAS"/>
    <property type="match status" value="1"/>
</dbReference>
<dbReference type="InterPro" id="IPR000014">
    <property type="entry name" value="PAS"/>
</dbReference>
<dbReference type="InterPro" id="IPR001610">
    <property type="entry name" value="PAC"/>
</dbReference>
<proteinExistence type="predicted"/>
<name>A0A562RK21_9BURK</name>
<dbReference type="InterPro" id="IPR029787">
    <property type="entry name" value="Nucleotide_cyclase"/>
</dbReference>
<dbReference type="SUPFAM" id="SSF55785">
    <property type="entry name" value="PYP-like sensor domain (PAS domain)"/>
    <property type="match status" value="1"/>
</dbReference>
<dbReference type="Pfam" id="PF00990">
    <property type="entry name" value="GGDEF"/>
    <property type="match status" value="1"/>
</dbReference>
<keyword evidence="1" id="KW-0472">Membrane</keyword>
<evidence type="ECO:0000313" key="7">
    <source>
        <dbReference type="Proteomes" id="UP000318431"/>
    </source>
</evidence>
<dbReference type="SMART" id="SM00052">
    <property type="entry name" value="EAL"/>
    <property type="match status" value="1"/>
</dbReference>
<dbReference type="FunFam" id="3.20.20.450:FF:000001">
    <property type="entry name" value="Cyclic di-GMP phosphodiesterase yahA"/>
    <property type="match status" value="1"/>
</dbReference>
<dbReference type="NCBIfam" id="TIGR00254">
    <property type="entry name" value="GGDEF"/>
    <property type="match status" value="1"/>
</dbReference>
<dbReference type="InterPro" id="IPR013655">
    <property type="entry name" value="PAS_fold_3"/>
</dbReference>
<accession>A0A562RK21</accession>
<dbReference type="PROSITE" id="PS50112">
    <property type="entry name" value="PAS"/>
    <property type="match status" value="1"/>
</dbReference>
<dbReference type="SMART" id="SM00267">
    <property type="entry name" value="GGDEF"/>
    <property type="match status" value="1"/>
</dbReference>
<dbReference type="InterPro" id="IPR035919">
    <property type="entry name" value="EAL_sf"/>
</dbReference>
<dbReference type="Gene3D" id="3.30.70.270">
    <property type="match status" value="1"/>
</dbReference>
<dbReference type="InterPro" id="IPR035965">
    <property type="entry name" value="PAS-like_dom_sf"/>
</dbReference>
<dbReference type="PROSITE" id="PS50883">
    <property type="entry name" value="EAL"/>
    <property type="match status" value="1"/>
</dbReference>
<sequence length="694" mass="76595">MDPGSRSVFVVARADGYLLARVPALPPPERAVRYATTVLAMAGQQVYIESHVAKTDGVERLYAWTRVPGFPLLVCVGRSHADVFVSYQRQRELLLGACIALVVVGALALWWRSVAVRQREAARRALERSEVRLQFALEGAREVVWDWDMTTGAAYFSPRLVDITGQDQSDLPGRMADWAALIHPDDLRTVREAVRAHVQGKAERYACEYRVRGADGAWRWVSARGTAATRDGRGRTTRLTGVLSDITETRLAQDAEQSYRLRYDPLTGLINRGALLLEGTRLLSQNAAAPCWLLCIDLDRFTVLNDGLGHEAGNVVLQLVARRIQEVIGHDATVARMEANQFVVLLETAPHQDVVARTVHDLRKEIASPLTIGGEQYVQTCSIGIASSPADGQVIGELLSRARAAMRRAKGMGGNHAQFYTEALNERTVERLNLEKALRLALVNGELSLQFQPQVEMASSRIVGAEALLRWQHPELGMVPPDRFIPIAEETGMIGEIGQWVLRQACACARQWRDAGYVGIRVSVNLSGYQFRDVDLVEQIAEILHETGLPSALLDLEITESVVIDDLPAALRTMWRLKLMGITLSLDDFGTGYSSLSYLRQLPIDTLKIDRSFIGHVASDTRVAAITTAILTMARDLGLATVAEGVELATQIEFLQQRHCDLVQGYYFSRPIAHALFMQRLATEGQILPAGAPG</sequence>
<keyword evidence="1" id="KW-0812">Transmembrane</keyword>
<dbReference type="PROSITE" id="PS50887">
    <property type="entry name" value="GGDEF"/>
    <property type="match status" value="1"/>
</dbReference>
<dbReference type="PROSITE" id="PS50113">
    <property type="entry name" value="PAC"/>
    <property type="match status" value="1"/>
</dbReference>
<evidence type="ECO:0000256" key="1">
    <source>
        <dbReference type="SAM" id="Phobius"/>
    </source>
</evidence>
<dbReference type="Pfam" id="PF00563">
    <property type="entry name" value="EAL"/>
    <property type="match status" value="1"/>
</dbReference>
<dbReference type="NCBIfam" id="TIGR00229">
    <property type="entry name" value="sensory_box"/>
    <property type="match status" value="1"/>
</dbReference>
<dbReference type="EMBL" id="VLLB01000001">
    <property type="protein sequence ID" value="TWI69273.1"/>
    <property type="molecule type" value="Genomic_DNA"/>
</dbReference>
<dbReference type="Proteomes" id="UP000318431">
    <property type="component" value="Unassembled WGS sequence"/>
</dbReference>
<dbReference type="InterPro" id="IPR052155">
    <property type="entry name" value="Biofilm_reg_signaling"/>
</dbReference>
<keyword evidence="1" id="KW-1133">Transmembrane helix</keyword>
<dbReference type="CDD" id="cd12915">
    <property type="entry name" value="PDC2_DGC_like"/>
    <property type="match status" value="1"/>
</dbReference>
<dbReference type="AlphaFoldDB" id="A0A562RK21"/>
<dbReference type="Pfam" id="PF08447">
    <property type="entry name" value="PAS_3"/>
    <property type="match status" value="1"/>
</dbReference>
<dbReference type="Gene3D" id="3.30.450.20">
    <property type="entry name" value="PAS domain"/>
    <property type="match status" value="2"/>
</dbReference>
<protein>
    <submittedName>
        <fullName evidence="6">PAS domain S-box-containing protein/diguanylate cyclase (GGDEF)-like protein</fullName>
    </submittedName>
</protein>
<dbReference type="SUPFAM" id="SSF55073">
    <property type="entry name" value="Nucleotide cyclase"/>
    <property type="match status" value="1"/>
</dbReference>
<dbReference type="InterPro" id="IPR000160">
    <property type="entry name" value="GGDEF_dom"/>
</dbReference>
<dbReference type="CDD" id="cd01948">
    <property type="entry name" value="EAL"/>
    <property type="match status" value="1"/>
</dbReference>
<evidence type="ECO:0000259" key="4">
    <source>
        <dbReference type="PROSITE" id="PS50883"/>
    </source>
</evidence>
<evidence type="ECO:0000259" key="5">
    <source>
        <dbReference type="PROSITE" id="PS50887"/>
    </source>
</evidence>
<gene>
    <name evidence="6" type="ORF">IP91_00340</name>
</gene>
<feature type="transmembrane region" description="Helical" evidence="1">
    <location>
        <begin position="93"/>
        <end position="111"/>
    </location>
</feature>
<keyword evidence="7" id="KW-1185">Reference proteome</keyword>
<dbReference type="InterPro" id="IPR001633">
    <property type="entry name" value="EAL_dom"/>
</dbReference>